<evidence type="ECO:0000256" key="5">
    <source>
        <dbReference type="ARBA" id="ARBA00023136"/>
    </source>
</evidence>
<sequence>MTGPKSPWGSDGEPPKSDTPAEQNGTDSTRPPEETPAGEAPADEPGQPGAPRNPWLPPSREPRRPPSIEDIFRARAGGKPGNGGGNGGKGGGGGGNPLWGPGGPTLRLPPRPDGKSWAPLGLAALALLWIGASTVHRLAPQEQGVVTTFGSYSGTLHPGVSFTLPWPIQSVETRDVTSIQRFTFPEGDSERLMLTGDQNLVNLSYLVRWNIKDLKLYTFQLAEPDQTVREVAEASMRAAIAEVTLNDAMGTGRAMIEQNVRERMQRVLDAYHSGVKIQGVEITKIDPPAKVVDAFKEVLAAQQDAQSEVNRAQAWAQQKTAAAQAAAAAFDMVYGQYKLAPEVTKRRMYYETMERVLSQTDKVIVEAPGTVPYLPLPALRQRPAPDATPDPASQKGSNP</sequence>
<feature type="compositionally biased region" description="Low complexity" evidence="6">
    <location>
        <begin position="375"/>
        <end position="387"/>
    </location>
</feature>
<dbReference type="RefSeq" id="WP_317974883.1">
    <property type="nucleotide sequence ID" value="NZ_BTFW01000001.1"/>
</dbReference>
<evidence type="ECO:0000256" key="1">
    <source>
        <dbReference type="ARBA" id="ARBA00004167"/>
    </source>
</evidence>
<evidence type="ECO:0000259" key="7">
    <source>
        <dbReference type="SMART" id="SM00244"/>
    </source>
</evidence>
<feature type="compositionally biased region" description="Low complexity" evidence="6">
    <location>
        <begin position="35"/>
        <end position="50"/>
    </location>
</feature>
<feature type="domain" description="Band 7" evidence="7">
    <location>
        <begin position="133"/>
        <end position="299"/>
    </location>
</feature>
<comment type="subcellular location">
    <subcellularLocation>
        <location evidence="1">Membrane</location>
        <topology evidence="1">Single-pass membrane protein</topology>
    </subcellularLocation>
</comment>
<evidence type="ECO:0000256" key="2">
    <source>
        <dbReference type="ARBA" id="ARBA00006971"/>
    </source>
</evidence>
<dbReference type="PANTHER" id="PTHR43327">
    <property type="entry name" value="STOMATIN-LIKE PROTEIN 2, MITOCHONDRIAL"/>
    <property type="match status" value="1"/>
</dbReference>
<dbReference type="InterPro" id="IPR001107">
    <property type="entry name" value="Band_7"/>
</dbReference>
<protein>
    <recommendedName>
        <fullName evidence="7">Band 7 domain-containing protein</fullName>
    </recommendedName>
</protein>
<dbReference type="CDD" id="cd03404">
    <property type="entry name" value="SPFH_HflK"/>
    <property type="match status" value="1"/>
</dbReference>
<keyword evidence="4" id="KW-1133">Transmembrane helix</keyword>
<dbReference type="InterPro" id="IPR050710">
    <property type="entry name" value="Band7/mec-2_domain"/>
</dbReference>
<gene>
    <name evidence="8" type="ORF">NUTIK01_19490</name>
</gene>
<dbReference type="EMBL" id="BTFW01000001">
    <property type="protein sequence ID" value="GMM61172.1"/>
    <property type="molecule type" value="Genomic_DNA"/>
</dbReference>
<dbReference type="Gene3D" id="3.30.479.30">
    <property type="entry name" value="Band 7 domain"/>
    <property type="match status" value="1"/>
</dbReference>
<comment type="caution">
    <text evidence="8">The sequence shown here is derived from an EMBL/GenBank/DDBJ whole genome shotgun (WGS) entry which is preliminary data.</text>
</comment>
<evidence type="ECO:0000313" key="9">
    <source>
        <dbReference type="Proteomes" id="UP001187221"/>
    </source>
</evidence>
<evidence type="ECO:0000313" key="8">
    <source>
        <dbReference type="EMBL" id="GMM61172.1"/>
    </source>
</evidence>
<reference evidence="8 9" key="1">
    <citation type="submission" date="2023-06" db="EMBL/GenBank/DDBJ databases">
        <title>Draft genome sequence of Novosphingobium sp. strain IK01.</title>
        <authorList>
            <person name="Hatamoto M."/>
            <person name="Ikarashi T."/>
            <person name="Yamaguchi T."/>
        </authorList>
    </citation>
    <scope>NUCLEOTIDE SEQUENCE [LARGE SCALE GENOMIC DNA]</scope>
    <source>
        <strain evidence="8 9">IK01</strain>
    </source>
</reference>
<dbReference type="Pfam" id="PF01145">
    <property type="entry name" value="Band_7"/>
    <property type="match status" value="1"/>
</dbReference>
<name>A0ABQ6P7G9_9SPHN</name>
<feature type="compositionally biased region" description="Basic and acidic residues" evidence="6">
    <location>
        <begin position="60"/>
        <end position="73"/>
    </location>
</feature>
<evidence type="ECO:0000256" key="4">
    <source>
        <dbReference type="ARBA" id="ARBA00022989"/>
    </source>
</evidence>
<evidence type="ECO:0000256" key="6">
    <source>
        <dbReference type="SAM" id="MobiDB-lite"/>
    </source>
</evidence>
<dbReference type="Proteomes" id="UP001187221">
    <property type="component" value="Unassembled WGS sequence"/>
</dbReference>
<feature type="region of interest" description="Disordered" evidence="6">
    <location>
        <begin position="375"/>
        <end position="399"/>
    </location>
</feature>
<keyword evidence="9" id="KW-1185">Reference proteome</keyword>
<comment type="similarity">
    <text evidence="2">Belongs to the band 7/mec-2 family. HflK subfamily.</text>
</comment>
<dbReference type="InterPro" id="IPR036013">
    <property type="entry name" value="Band_7/SPFH_dom_sf"/>
</dbReference>
<proteinExistence type="inferred from homology"/>
<dbReference type="SMART" id="SM00244">
    <property type="entry name" value="PHB"/>
    <property type="match status" value="1"/>
</dbReference>
<organism evidence="8 9">
    <name type="scientific">Novosphingobium pituita</name>
    <dbReference type="NCBI Taxonomy" id="3056842"/>
    <lineage>
        <taxon>Bacteria</taxon>
        <taxon>Pseudomonadati</taxon>
        <taxon>Pseudomonadota</taxon>
        <taxon>Alphaproteobacteria</taxon>
        <taxon>Sphingomonadales</taxon>
        <taxon>Sphingomonadaceae</taxon>
        <taxon>Novosphingobium</taxon>
    </lineage>
</organism>
<keyword evidence="5" id="KW-0472">Membrane</keyword>
<feature type="region of interest" description="Disordered" evidence="6">
    <location>
        <begin position="1"/>
        <end position="112"/>
    </location>
</feature>
<dbReference type="PANTHER" id="PTHR43327:SF2">
    <property type="entry name" value="MODULATOR OF FTSH PROTEASE HFLK"/>
    <property type="match status" value="1"/>
</dbReference>
<feature type="compositionally biased region" description="Gly residues" evidence="6">
    <location>
        <begin position="78"/>
        <end position="103"/>
    </location>
</feature>
<accession>A0ABQ6P7G9</accession>
<feature type="compositionally biased region" description="Polar residues" evidence="6">
    <location>
        <begin position="20"/>
        <end position="29"/>
    </location>
</feature>
<dbReference type="SUPFAM" id="SSF117892">
    <property type="entry name" value="Band 7/SPFH domain"/>
    <property type="match status" value="1"/>
</dbReference>
<keyword evidence="3" id="KW-0812">Transmembrane</keyword>
<evidence type="ECO:0000256" key="3">
    <source>
        <dbReference type="ARBA" id="ARBA00022692"/>
    </source>
</evidence>
<dbReference type="InterPro" id="IPR010201">
    <property type="entry name" value="HflK"/>
</dbReference>